<dbReference type="AlphaFoldDB" id="A0A0W8E9Z2"/>
<dbReference type="EMBL" id="LNQE01001822">
    <property type="protein sequence ID" value="KUG05267.1"/>
    <property type="molecule type" value="Genomic_DNA"/>
</dbReference>
<name>A0A0W8E9Z2_9ZZZZ</name>
<gene>
    <name evidence="1" type="ORF">ASZ90_017340</name>
</gene>
<protein>
    <recommendedName>
        <fullName evidence="2">DUF4258 domain-containing protein</fullName>
    </recommendedName>
</protein>
<sequence>MKQNREIIVSNHAIERFKQRCFKCSNWPEEKIHKRLESIARKGKVIKKCPGNAREVMFENMIIRTAFSNGKLIVVTCLGPKAYRNWYRKAE</sequence>
<reference evidence="1" key="1">
    <citation type="journal article" date="2015" name="Proc. Natl. Acad. Sci. U.S.A.">
        <title>Networks of energetic and metabolic interactions define dynamics in microbial communities.</title>
        <authorList>
            <person name="Embree M."/>
            <person name="Liu J.K."/>
            <person name="Al-Bassam M.M."/>
            <person name="Zengler K."/>
        </authorList>
    </citation>
    <scope>NUCLEOTIDE SEQUENCE</scope>
</reference>
<comment type="caution">
    <text evidence="1">The sequence shown here is derived from an EMBL/GenBank/DDBJ whole genome shotgun (WGS) entry which is preliminary data.</text>
</comment>
<evidence type="ECO:0000313" key="1">
    <source>
        <dbReference type="EMBL" id="KUG05267.1"/>
    </source>
</evidence>
<evidence type="ECO:0008006" key="2">
    <source>
        <dbReference type="Google" id="ProtNLM"/>
    </source>
</evidence>
<proteinExistence type="predicted"/>
<accession>A0A0W8E9Z2</accession>
<organism evidence="1">
    <name type="scientific">hydrocarbon metagenome</name>
    <dbReference type="NCBI Taxonomy" id="938273"/>
    <lineage>
        <taxon>unclassified sequences</taxon>
        <taxon>metagenomes</taxon>
        <taxon>ecological metagenomes</taxon>
    </lineage>
</organism>